<name>A0A395RP07_9HYPO</name>
<dbReference type="OrthoDB" id="3644718at2759"/>
<dbReference type="Proteomes" id="UP000266234">
    <property type="component" value="Unassembled WGS sequence"/>
</dbReference>
<accession>A0A395RP07</accession>
<reference evidence="1 2" key="1">
    <citation type="journal article" date="2018" name="PLoS Pathog.">
        <title>Evolution of structural diversity of trichothecenes, a family of toxins produced by plant pathogenic and entomopathogenic fungi.</title>
        <authorList>
            <person name="Proctor R.H."/>
            <person name="McCormick S.P."/>
            <person name="Kim H.S."/>
            <person name="Cardoza R.E."/>
            <person name="Stanley A.M."/>
            <person name="Lindo L."/>
            <person name="Kelly A."/>
            <person name="Brown D.W."/>
            <person name="Lee T."/>
            <person name="Vaughan M.M."/>
            <person name="Alexander N.J."/>
            <person name="Busman M."/>
            <person name="Gutierrez S."/>
        </authorList>
    </citation>
    <scope>NUCLEOTIDE SEQUENCE [LARGE SCALE GENOMIC DNA]</scope>
    <source>
        <strain evidence="1 2">NRRL 20695</strain>
    </source>
</reference>
<dbReference type="EMBL" id="PXOG01000300">
    <property type="protein sequence ID" value="RGP61876.1"/>
    <property type="molecule type" value="Genomic_DNA"/>
</dbReference>
<evidence type="ECO:0000313" key="1">
    <source>
        <dbReference type="EMBL" id="RGP61876.1"/>
    </source>
</evidence>
<organism evidence="1 2">
    <name type="scientific">Fusarium longipes</name>
    <dbReference type="NCBI Taxonomy" id="694270"/>
    <lineage>
        <taxon>Eukaryota</taxon>
        <taxon>Fungi</taxon>
        <taxon>Dikarya</taxon>
        <taxon>Ascomycota</taxon>
        <taxon>Pezizomycotina</taxon>
        <taxon>Sordariomycetes</taxon>
        <taxon>Hypocreomycetidae</taxon>
        <taxon>Hypocreales</taxon>
        <taxon>Nectriaceae</taxon>
        <taxon>Fusarium</taxon>
    </lineage>
</organism>
<evidence type="ECO:0008006" key="3">
    <source>
        <dbReference type="Google" id="ProtNLM"/>
    </source>
</evidence>
<comment type="caution">
    <text evidence="1">The sequence shown here is derived from an EMBL/GenBank/DDBJ whole genome shotgun (WGS) entry which is preliminary data.</text>
</comment>
<proteinExistence type="predicted"/>
<gene>
    <name evidence="1" type="ORF">FLONG3_10403</name>
</gene>
<protein>
    <recommendedName>
        <fullName evidence="3">F-box domain-containing protein</fullName>
    </recommendedName>
</protein>
<keyword evidence="2" id="KW-1185">Reference proteome</keyword>
<sequence>MAGSCSLLSLPRELILQTLDYNHPSTVLKVALTCSTLYRQCQHVLERHRDAYDKHRVASDLSPETVVNLLKDTATARIERWHVRELEIWGSRDTWQDWRPWAPKLPGPYGLAEDEEPSRSALDAQEVQRYIRKGIEWWEFSGNDISEVQQNLELGSDAYLKLLLIASCPRLHSIRFVKREHDTWTSLHSIGKAIRWSKALNSRLPVAIWKWPPGFWSLRSLAVGISTGLLPRKEKVLRLQNIFEELFHIPHLKDLYFKGVSEPNQDEVEDGYGFPFGTSSIKNLFLDSPYDAGLDFLSDVASAPKDLQTIAIRARVPTALSLIDVNYFVSDLARKSPRLQRLVFYNGEGLGGDRCSMYCPEELEDFTAIKQITIAAEDIELGGYSIADPVFADMLDEWIEEAFPHSMEAMYIWGKTDIFPHQSEIDAYGTSGTLDLMLAHLIKSGAYRNLKVIYVENAERAHRQPDREVLRRRPIVAGRKELAFQMTLAAGKKAGVHVCTLMNKDDDGGYWKNFPAKPDRFDLKTSPCAGERPEDWKLNLYTGERGPDCRGCGECKECLVVYPPELWKKNNISKA</sequence>
<dbReference type="AlphaFoldDB" id="A0A395RP07"/>
<evidence type="ECO:0000313" key="2">
    <source>
        <dbReference type="Proteomes" id="UP000266234"/>
    </source>
</evidence>